<protein>
    <submittedName>
        <fullName evidence="2">Uncharacterized protein</fullName>
    </submittedName>
</protein>
<reference evidence="2" key="1">
    <citation type="submission" date="2020-01" db="EMBL/GenBank/DDBJ databases">
        <authorList>
            <consortium name="DOE Joint Genome Institute"/>
            <person name="Haridas S."/>
            <person name="Albert R."/>
            <person name="Binder M."/>
            <person name="Bloem J."/>
            <person name="Labutti K."/>
            <person name="Salamov A."/>
            <person name="Andreopoulos B."/>
            <person name="Baker S.E."/>
            <person name="Barry K."/>
            <person name="Bills G."/>
            <person name="Bluhm B.H."/>
            <person name="Cannon C."/>
            <person name="Castanera R."/>
            <person name="Culley D.E."/>
            <person name="Daum C."/>
            <person name="Ezra D."/>
            <person name="Gonzalez J.B."/>
            <person name="Henrissat B."/>
            <person name="Kuo A."/>
            <person name="Liang C."/>
            <person name="Lipzen A."/>
            <person name="Lutzoni F."/>
            <person name="Magnuson J."/>
            <person name="Mondo S."/>
            <person name="Nolan M."/>
            <person name="Ohm R."/>
            <person name="Pangilinan J."/>
            <person name="Park H.-J."/>
            <person name="Ramirez L."/>
            <person name="Alfaro M."/>
            <person name="Sun H."/>
            <person name="Tritt A."/>
            <person name="Yoshinaga Y."/>
            <person name="Zwiers L.-H."/>
            <person name="Turgeon B.G."/>
            <person name="Goodwin S.B."/>
            <person name="Spatafora J.W."/>
            <person name="Crous P.W."/>
            <person name="Grigoriev I.V."/>
        </authorList>
    </citation>
    <scope>NUCLEOTIDE SEQUENCE</scope>
    <source>
        <strain evidence="2">CBS 394.84</strain>
    </source>
</reference>
<evidence type="ECO:0000313" key="2">
    <source>
        <dbReference type="EMBL" id="KAF1844343.1"/>
    </source>
</evidence>
<feature type="compositionally biased region" description="Polar residues" evidence="1">
    <location>
        <begin position="1"/>
        <end position="15"/>
    </location>
</feature>
<dbReference type="AlphaFoldDB" id="A0A9P4L7Q1"/>
<accession>A0A9P4L7Q1</accession>
<dbReference type="EMBL" id="ML976617">
    <property type="protein sequence ID" value="KAF1844343.1"/>
    <property type="molecule type" value="Genomic_DNA"/>
</dbReference>
<dbReference type="Proteomes" id="UP000800039">
    <property type="component" value="Unassembled WGS sequence"/>
</dbReference>
<dbReference type="OrthoDB" id="3788931at2759"/>
<name>A0A9P4L7Q1_9PLEO</name>
<feature type="region of interest" description="Disordered" evidence="1">
    <location>
        <begin position="1"/>
        <end position="24"/>
    </location>
</feature>
<dbReference type="GeneID" id="63851168"/>
<sequence length="97" mass="11554">MLSTRFSVESLSSRLSGDKPLPKPTYYCKMNPQEQAIHNIIGEEKFEYTRDRKGNIHKRRLSPAQRAQNQRMFYETRVGHAIVGDEWMRMKLPCRRR</sequence>
<keyword evidence="3" id="KW-1185">Reference proteome</keyword>
<dbReference type="RefSeq" id="XP_040786906.1">
    <property type="nucleotide sequence ID" value="XM_040933917.1"/>
</dbReference>
<comment type="caution">
    <text evidence="2">The sequence shown here is derived from an EMBL/GenBank/DDBJ whole genome shotgun (WGS) entry which is preliminary data.</text>
</comment>
<proteinExistence type="predicted"/>
<gene>
    <name evidence="2" type="ORF">K460DRAFT_369212</name>
</gene>
<evidence type="ECO:0000256" key="1">
    <source>
        <dbReference type="SAM" id="MobiDB-lite"/>
    </source>
</evidence>
<organism evidence="2 3">
    <name type="scientific">Cucurbitaria berberidis CBS 394.84</name>
    <dbReference type="NCBI Taxonomy" id="1168544"/>
    <lineage>
        <taxon>Eukaryota</taxon>
        <taxon>Fungi</taxon>
        <taxon>Dikarya</taxon>
        <taxon>Ascomycota</taxon>
        <taxon>Pezizomycotina</taxon>
        <taxon>Dothideomycetes</taxon>
        <taxon>Pleosporomycetidae</taxon>
        <taxon>Pleosporales</taxon>
        <taxon>Pleosporineae</taxon>
        <taxon>Cucurbitariaceae</taxon>
        <taxon>Cucurbitaria</taxon>
    </lineage>
</organism>
<evidence type="ECO:0000313" key="3">
    <source>
        <dbReference type="Proteomes" id="UP000800039"/>
    </source>
</evidence>